<evidence type="ECO:0000256" key="1">
    <source>
        <dbReference type="SAM" id="Phobius"/>
    </source>
</evidence>
<keyword evidence="1" id="KW-0472">Membrane</keyword>
<keyword evidence="1" id="KW-0812">Transmembrane</keyword>
<reference evidence="2" key="1">
    <citation type="submission" date="2019-11" db="EMBL/GenBank/DDBJ databases">
        <authorList>
            <person name="Feng L."/>
        </authorList>
    </citation>
    <scope>NUCLEOTIDE SEQUENCE</scope>
    <source>
        <strain evidence="2">ElimosumLFYP34</strain>
    </source>
</reference>
<name>A0A6N3A3N4_EUBLI</name>
<evidence type="ECO:0000313" key="2">
    <source>
        <dbReference type="EMBL" id="VYT84808.1"/>
    </source>
</evidence>
<sequence length="325" mass="36236">MKNELIDRYVYAVTRRLPARLRNDIDKELHSLIEDMLEARCDGLMPEDRDVRVILTELGTPSELAMSYMPEGRDHLIGPAYYSQYKMVTGIVLASVTFGLVLSGFISFFTDSHEALYITLFSWIGTLITGLIAAFGAVTFIFAVFERKNVALNFGGSELDSLPPVPERKSVIPKGEPIAGIIFSVIFCVIFLAAPQIICAKFSTDQPFIPVFNVDRIHQLWYVFAGFTILGIMNESFKLYEGRYTKRLAIVTVVSGVLSAALTLILLSDQQILNSAFIAAVSSSLSNAAVTGFLTHFNLYFMAIILFALLLEMGVTLFKGFWYDR</sequence>
<protein>
    <submittedName>
        <fullName evidence="2">Uncharacterized protein</fullName>
    </submittedName>
</protein>
<dbReference type="AlphaFoldDB" id="A0A6N3A3N4"/>
<feature type="transmembrane region" description="Helical" evidence="1">
    <location>
        <begin position="115"/>
        <end position="145"/>
    </location>
</feature>
<feature type="transmembrane region" description="Helical" evidence="1">
    <location>
        <begin position="299"/>
        <end position="322"/>
    </location>
</feature>
<accession>A0A6N3A3N4</accession>
<proteinExistence type="predicted"/>
<feature type="transmembrane region" description="Helical" evidence="1">
    <location>
        <begin position="87"/>
        <end position="109"/>
    </location>
</feature>
<feature type="transmembrane region" description="Helical" evidence="1">
    <location>
        <begin position="178"/>
        <end position="198"/>
    </location>
</feature>
<dbReference type="EMBL" id="CACRTR010000003">
    <property type="protein sequence ID" value="VYT84808.1"/>
    <property type="molecule type" value="Genomic_DNA"/>
</dbReference>
<keyword evidence="1" id="KW-1133">Transmembrane helix</keyword>
<feature type="transmembrane region" description="Helical" evidence="1">
    <location>
        <begin position="218"/>
        <end position="236"/>
    </location>
</feature>
<organism evidence="2">
    <name type="scientific">Eubacterium limosum</name>
    <dbReference type="NCBI Taxonomy" id="1736"/>
    <lineage>
        <taxon>Bacteria</taxon>
        <taxon>Bacillati</taxon>
        <taxon>Bacillota</taxon>
        <taxon>Clostridia</taxon>
        <taxon>Eubacteriales</taxon>
        <taxon>Eubacteriaceae</taxon>
        <taxon>Eubacterium</taxon>
    </lineage>
</organism>
<feature type="transmembrane region" description="Helical" evidence="1">
    <location>
        <begin position="248"/>
        <end position="267"/>
    </location>
</feature>
<gene>
    <name evidence="2" type="ORF">ELLFYP34_02064</name>
</gene>